<keyword evidence="1" id="KW-0472">Membrane</keyword>
<evidence type="ECO:0000256" key="1">
    <source>
        <dbReference type="SAM" id="Phobius"/>
    </source>
</evidence>
<keyword evidence="3" id="KW-1185">Reference proteome</keyword>
<keyword evidence="1" id="KW-0812">Transmembrane</keyword>
<evidence type="ECO:0000313" key="2">
    <source>
        <dbReference type="EMBL" id="GET46598.1"/>
    </source>
</evidence>
<dbReference type="Proteomes" id="UP000398217">
    <property type="component" value="Unassembled WGS sequence"/>
</dbReference>
<dbReference type="RefSeq" id="WP_155285215.1">
    <property type="nucleotide sequence ID" value="NZ_BLBC01000012.1"/>
</dbReference>
<proteinExistence type="predicted"/>
<accession>A0A5M4BAH1</accession>
<dbReference type="EMBL" id="BLBC01000012">
    <property type="protein sequence ID" value="GET46598.1"/>
    <property type="molecule type" value="Genomic_DNA"/>
</dbReference>
<reference evidence="3" key="1">
    <citation type="journal article" date="2020" name="Int. J. Syst. Evol. Microbiol.">
        <title>Capnocytophaga felis sp. nov. isolated from the feline oral cavity.</title>
        <authorList>
            <person name="Suzuki M."/>
            <person name="Umeda K."/>
            <person name="Kimura M."/>
            <person name="Imaoka K."/>
            <person name="Morikawa S."/>
            <person name="Maeda K."/>
        </authorList>
    </citation>
    <scope>NUCLEOTIDE SEQUENCE [LARGE SCALE GENOMIC DNA]</scope>
    <source>
        <strain evidence="3">KC07070</strain>
    </source>
</reference>
<organism evidence="2 3">
    <name type="scientific">Capnocytophaga felis</name>
    <dbReference type="NCBI Taxonomy" id="2267611"/>
    <lineage>
        <taxon>Bacteria</taxon>
        <taxon>Pseudomonadati</taxon>
        <taxon>Bacteroidota</taxon>
        <taxon>Flavobacteriia</taxon>
        <taxon>Flavobacteriales</taxon>
        <taxon>Flavobacteriaceae</taxon>
        <taxon>Capnocytophaga</taxon>
    </lineage>
</organism>
<keyword evidence="1" id="KW-1133">Transmembrane helix</keyword>
<gene>
    <name evidence="2" type="ORF">RCZ01_19000</name>
</gene>
<name>A0A5M4BAH1_9FLAO</name>
<dbReference type="OrthoDB" id="7041659at2"/>
<dbReference type="AlphaFoldDB" id="A0A5M4BAH1"/>
<evidence type="ECO:0000313" key="3">
    <source>
        <dbReference type="Proteomes" id="UP000398217"/>
    </source>
</evidence>
<feature type="transmembrane region" description="Helical" evidence="1">
    <location>
        <begin position="265"/>
        <end position="292"/>
    </location>
</feature>
<comment type="caution">
    <text evidence="2">The sequence shown here is derived from an EMBL/GenBank/DDBJ whole genome shotgun (WGS) entry which is preliminary data.</text>
</comment>
<protein>
    <submittedName>
        <fullName evidence="2">Uncharacterized protein</fullName>
    </submittedName>
</protein>
<sequence>MIKLTEKQKGRLRILEPKLNKAIDSKQFEEAKKIVLDLQYLLRPSGHFVRLIQSKNKLYELAIEQSKYDVALQGLLANQKVLNNNTRIYLETISLIAICYLRMRDIINAKIYIKEVLENDTVIKTQRTRSIFHSEIINRFNEEVALVTLINSGTDDINEEEIEKEVIRIIQTLSDDEIFASMGEKTPNSTKDLIYLIHDYSLKQLPYKEKLSLPSPEQKIKDKEVGITIFESVKRVIYNSLCSQESEIYKIWYTNGMSVVLGKKYIISTVVSILMNMGIGIKMLIASIIALITKFGIEVYCEKYKPIYVSEIRNK</sequence>